<dbReference type="Proteomes" id="UP000184171">
    <property type="component" value="Unassembled WGS sequence"/>
</dbReference>
<keyword evidence="3" id="KW-0813">Transport</keyword>
<organism evidence="9 10">
    <name type="scientific">Malonomonas rubra DSM 5091</name>
    <dbReference type="NCBI Taxonomy" id="1122189"/>
    <lineage>
        <taxon>Bacteria</taxon>
        <taxon>Pseudomonadati</taxon>
        <taxon>Thermodesulfobacteriota</taxon>
        <taxon>Desulfuromonadia</taxon>
        <taxon>Desulfuromonadales</taxon>
        <taxon>Geopsychrobacteraceae</taxon>
        <taxon>Malonomonas</taxon>
    </lineage>
</organism>
<dbReference type="AlphaFoldDB" id="A0A1M6DQ00"/>
<evidence type="ECO:0000256" key="6">
    <source>
        <dbReference type="ARBA" id="ARBA00022989"/>
    </source>
</evidence>
<evidence type="ECO:0000313" key="10">
    <source>
        <dbReference type="Proteomes" id="UP000184171"/>
    </source>
</evidence>
<reference evidence="9 10" key="1">
    <citation type="submission" date="2016-11" db="EMBL/GenBank/DDBJ databases">
        <authorList>
            <person name="Jaros S."/>
            <person name="Januszkiewicz K."/>
            <person name="Wedrychowicz H."/>
        </authorList>
    </citation>
    <scope>NUCLEOTIDE SEQUENCE [LARGE SCALE GENOMIC DNA]</scope>
    <source>
        <strain evidence="9 10">DSM 5091</strain>
    </source>
</reference>
<dbReference type="PANTHER" id="PTHR30269">
    <property type="entry name" value="TRANSMEMBRANE PROTEIN YFCA"/>
    <property type="match status" value="1"/>
</dbReference>
<evidence type="ECO:0000313" key="9">
    <source>
        <dbReference type="EMBL" id="SHI75255.1"/>
    </source>
</evidence>
<evidence type="ECO:0000256" key="1">
    <source>
        <dbReference type="ARBA" id="ARBA00004651"/>
    </source>
</evidence>
<evidence type="ECO:0000256" key="3">
    <source>
        <dbReference type="ARBA" id="ARBA00022448"/>
    </source>
</evidence>
<feature type="transmembrane region" description="Helical" evidence="8">
    <location>
        <begin position="231"/>
        <end position="248"/>
    </location>
</feature>
<dbReference type="Pfam" id="PF01925">
    <property type="entry name" value="TauE"/>
    <property type="match status" value="1"/>
</dbReference>
<gene>
    <name evidence="9" type="ORF">SAMN02745165_00765</name>
</gene>
<dbReference type="InterPro" id="IPR002781">
    <property type="entry name" value="TM_pro_TauE-like"/>
</dbReference>
<feature type="transmembrane region" description="Helical" evidence="8">
    <location>
        <begin position="44"/>
        <end position="64"/>
    </location>
</feature>
<keyword evidence="5 8" id="KW-0812">Transmembrane</keyword>
<feature type="transmembrane region" description="Helical" evidence="8">
    <location>
        <begin position="9"/>
        <end position="32"/>
    </location>
</feature>
<feature type="transmembrane region" description="Helical" evidence="8">
    <location>
        <begin position="101"/>
        <end position="120"/>
    </location>
</feature>
<dbReference type="RefSeq" id="WP_208610116.1">
    <property type="nucleotide sequence ID" value="NZ_FQZT01000002.1"/>
</dbReference>
<evidence type="ECO:0000256" key="4">
    <source>
        <dbReference type="ARBA" id="ARBA00022475"/>
    </source>
</evidence>
<evidence type="ECO:0000256" key="7">
    <source>
        <dbReference type="ARBA" id="ARBA00023136"/>
    </source>
</evidence>
<accession>A0A1M6DQ00</accession>
<name>A0A1M6DQ00_MALRU</name>
<comment type="subcellular location">
    <subcellularLocation>
        <location evidence="1 8">Cell membrane</location>
        <topology evidence="1 8">Multi-pass membrane protein</topology>
    </subcellularLocation>
</comment>
<keyword evidence="6 8" id="KW-1133">Transmembrane helix</keyword>
<dbReference type="PANTHER" id="PTHR30269:SF32">
    <property type="entry name" value="MEMBRANE TRANSPORTER PROTEIN-RELATED"/>
    <property type="match status" value="1"/>
</dbReference>
<dbReference type="STRING" id="1122189.SAMN02745165_00765"/>
<sequence>MIELSLETFLLTGAIFLLAAFFHGSIGFGFPMVATPLLALSTNLQTAIILTLLPTTFVNLTSIANEGQFLRAFRKHLPLALCAMTGSAIGTQILIVSNSELFKVLLAVAILGYLMIDKFQVRLEWVERRPNLSMLIFGFTAGVLGGLTNVMAPILIIYSLEAKFEKAEIVQLANICFLFGKAIQLALFTLNGKFALNELMLSSTMLLLVFIALFAGFKIKRRIQQQTYKQVLRTFLFLLSLSLLYQVVG</sequence>
<comment type="similarity">
    <text evidence="2 8">Belongs to the 4-toluene sulfonate uptake permease (TSUP) (TC 2.A.102) family.</text>
</comment>
<evidence type="ECO:0000256" key="2">
    <source>
        <dbReference type="ARBA" id="ARBA00009142"/>
    </source>
</evidence>
<feature type="transmembrane region" description="Helical" evidence="8">
    <location>
        <begin position="132"/>
        <end position="158"/>
    </location>
</feature>
<keyword evidence="7 8" id="KW-0472">Membrane</keyword>
<proteinExistence type="inferred from homology"/>
<keyword evidence="10" id="KW-1185">Reference proteome</keyword>
<evidence type="ECO:0000256" key="8">
    <source>
        <dbReference type="RuleBase" id="RU363041"/>
    </source>
</evidence>
<dbReference type="EMBL" id="FQZT01000002">
    <property type="protein sequence ID" value="SHI75255.1"/>
    <property type="molecule type" value="Genomic_DNA"/>
</dbReference>
<evidence type="ECO:0000256" key="5">
    <source>
        <dbReference type="ARBA" id="ARBA00022692"/>
    </source>
</evidence>
<dbReference type="GO" id="GO:0005886">
    <property type="term" value="C:plasma membrane"/>
    <property type="evidence" value="ECO:0007669"/>
    <property type="project" value="UniProtKB-SubCell"/>
</dbReference>
<protein>
    <recommendedName>
        <fullName evidence="8">Probable membrane transporter protein</fullName>
    </recommendedName>
</protein>
<feature type="transmembrane region" description="Helical" evidence="8">
    <location>
        <begin position="199"/>
        <end position="219"/>
    </location>
</feature>
<keyword evidence="4 8" id="KW-1003">Cell membrane</keyword>
<dbReference type="InterPro" id="IPR052017">
    <property type="entry name" value="TSUP"/>
</dbReference>